<feature type="domain" description="Cyclic-phosphate processing Receiver" evidence="1">
    <location>
        <begin position="1"/>
        <end position="98"/>
    </location>
</feature>
<organism evidence="2 3">
    <name type="scientific">Poseidonibacter parvus</name>
    <dbReference type="NCBI Taxonomy" id="1850254"/>
    <lineage>
        <taxon>Bacteria</taxon>
        <taxon>Pseudomonadati</taxon>
        <taxon>Campylobacterota</taxon>
        <taxon>Epsilonproteobacteria</taxon>
        <taxon>Campylobacterales</taxon>
        <taxon>Arcobacteraceae</taxon>
        <taxon>Poseidonibacter</taxon>
    </lineage>
</organism>
<proteinExistence type="predicted"/>
<dbReference type="InterPro" id="IPR046909">
    <property type="entry name" value="cREC_REC"/>
</dbReference>
<dbReference type="RefSeq" id="WP_076085335.1">
    <property type="nucleotide sequence ID" value="NZ_CP019070.1"/>
</dbReference>
<sequence length="114" mass="13563">MKMYLDDIRTPKYKFDVIVRSFYEATSYVEENGIPEYISFDHDLGCDKEGIELESGFDFVKWLVDMDIENKYNFPNDFDFNVHSANPIGKENIESLLNSYLNFKNKKIKVYNKY</sequence>
<accession>A0A1P8KL68</accession>
<keyword evidence="3" id="KW-1185">Reference proteome</keyword>
<dbReference type="Proteomes" id="UP000186074">
    <property type="component" value="Chromosome"/>
</dbReference>
<dbReference type="KEGG" id="alp:LPB137_05215"/>
<gene>
    <name evidence="2" type="ORF">LPB137_05215</name>
</gene>
<dbReference type="STRING" id="1850254.LPB137_05215"/>
<protein>
    <recommendedName>
        <fullName evidence="1">Cyclic-phosphate processing Receiver domain-containing protein</fullName>
    </recommendedName>
</protein>
<evidence type="ECO:0000313" key="2">
    <source>
        <dbReference type="EMBL" id="APW65289.1"/>
    </source>
</evidence>
<reference evidence="2 3" key="1">
    <citation type="submission" date="2017-01" db="EMBL/GenBank/DDBJ databases">
        <title>Genome sequencing of Arcobacter sp. LPB0137.</title>
        <authorList>
            <person name="Lee G.-W."/>
            <person name="Yi H."/>
        </authorList>
    </citation>
    <scope>NUCLEOTIDE SEQUENCE [LARGE SCALE GENOMIC DNA]</scope>
    <source>
        <strain evidence="2 3">LPB0137</strain>
    </source>
</reference>
<dbReference type="OrthoDB" id="5124760at2"/>
<dbReference type="AlphaFoldDB" id="A0A1P8KL68"/>
<name>A0A1P8KL68_9BACT</name>
<dbReference type="Pfam" id="PF20274">
    <property type="entry name" value="cREC_REC"/>
    <property type="match status" value="1"/>
</dbReference>
<evidence type="ECO:0000259" key="1">
    <source>
        <dbReference type="Pfam" id="PF20274"/>
    </source>
</evidence>
<dbReference type="EMBL" id="CP019070">
    <property type="protein sequence ID" value="APW65289.1"/>
    <property type="molecule type" value="Genomic_DNA"/>
</dbReference>
<evidence type="ECO:0000313" key="3">
    <source>
        <dbReference type="Proteomes" id="UP000186074"/>
    </source>
</evidence>